<proteinExistence type="predicted"/>
<dbReference type="Proteomes" id="UP001177003">
    <property type="component" value="Chromosome 2"/>
</dbReference>
<evidence type="ECO:0000313" key="2">
    <source>
        <dbReference type="EMBL" id="CAI9270458.1"/>
    </source>
</evidence>
<name>A0AA35VK91_LACSI</name>
<feature type="region of interest" description="Disordered" evidence="1">
    <location>
        <begin position="1"/>
        <end position="29"/>
    </location>
</feature>
<gene>
    <name evidence="2" type="ORF">LSALG_LOCUS10766</name>
</gene>
<accession>A0AA35VK91</accession>
<organism evidence="2 3">
    <name type="scientific">Lactuca saligna</name>
    <name type="common">Willowleaf lettuce</name>
    <dbReference type="NCBI Taxonomy" id="75948"/>
    <lineage>
        <taxon>Eukaryota</taxon>
        <taxon>Viridiplantae</taxon>
        <taxon>Streptophyta</taxon>
        <taxon>Embryophyta</taxon>
        <taxon>Tracheophyta</taxon>
        <taxon>Spermatophyta</taxon>
        <taxon>Magnoliopsida</taxon>
        <taxon>eudicotyledons</taxon>
        <taxon>Gunneridae</taxon>
        <taxon>Pentapetalae</taxon>
        <taxon>asterids</taxon>
        <taxon>campanulids</taxon>
        <taxon>Asterales</taxon>
        <taxon>Asteraceae</taxon>
        <taxon>Cichorioideae</taxon>
        <taxon>Cichorieae</taxon>
        <taxon>Lactucinae</taxon>
        <taxon>Lactuca</taxon>
    </lineage>
</organism>
<protein>
    <submittedName>
        <fullName evidence="2">Uncharacterized protein</fullName>
    </submittedName>
</protein>
<dbReference type="EMBL" id="OX465078">
    <property type="protein sequence ID" value="CAI9270458.1"/>
    <property type="molecule type" value="Genomic_DNA"/>
</dbReference>
<evidence type="ECO:0000313" key="3">
    <source>
        <dbReference type="Proteomes" id="UP001177003"/>
    </source>
</evidence>
<dbReference type="AlphaFoldDB" id="A0AA35VK91"/>
<evidence type="ECO:0000256" key="1">
    <source>
        <dbReference type="SAM" id="MobiDB-lite"/>
    </source>
</evidence>
<keyword evidence="3" id="KW-1185">Reference proteome</keyword>
<reference evidence="2" key="1">
    <citation type="submission" date="2023-04" db="EMBL/GenBank/DDBJ databases">
        <authorList>
            <person name="Vijverberg K."/>
            <person name="Xiong W."/>
            <person name="Schranz E."/>
        </authorList>
    </citation>
    <scope>NUCLEOTIDE SEQUENCE</scope>
</reference>
<sequence>MESSEDELELKGKGPLAATREGAISGDKGPLAVTSWREIICALSGDSQPLDWESIVGPIFGLRMVNVSTHLAATSPLKESSLMPYHRNKLYPLDYLQNQG</sequence>